<dbReference type="Pfam" id="PF00583">
    <property type="entry name" value="Acetyltransf_1"/>
    <property type="match status" value="1"/>
</dbReference>
<evidence type="ECO:0000259" key="3">
    <source>
        <dbReference type="PROSITE" id="PS51186"/>
    </source>
</evidence>
<dbReference type="AlphaFoldDB" id="A0A1I6AR16"/>
<sequence>MAEVGPPLSVRDLTDEDLAWCSWAGTRLHLRQVALELERARRGEVDYLAVCPPSGVPVAIGGVDYQLSPGAGTLWQLSVHPAVRSRGIGTLLIRSAERRILARGSHRAELSVEESNPRARALYERLGYVGCGRQPEAWDAEGPDGVVRRYATMCTLMRKALR</sequence>
<dbReference type="CDD" id="cd04301">
    <property type="entry name" value="NAT_SF"/>
    <property type="match status" value="1"/>
</dbReference>
<dbReference type="Proteomes" id="UP000198727">
    <property type="component" value="Unassembled WGS sequence"/>
</dbReference>
<dbReference type="OrthoDB" id="5173601at2"/>
<dbReference type="InterPro" id="IPR016181">
    <property type="entry name" value="Acyl_CoA_acyltransferase"/>
</dbReference>
<evidence type="ECO:0000313" key="5">
    <source>
        <dbReference type="Proteomes" id="UP000198727"/>
    </source>
</evidence>
<dbReference type="Gene3D" id="3.40.630.30">
    <property type="match status" value="1"/>
</dbReference>
<name>A0A1I6AR16_9PSEU</name>
<gene>
    <name evidence="4" type="ORF">SAMN05421810_11422</name>
</gene>
<dbReference type="SUPFAM" id="SSF55729">
    <property type="entry name" value="Acyl-CoA N-acyltransferases (Nat)"/>
    <property type="match status" value="1"/>
</dbReference>
<dbReference type="GO" id="GO:0016747">
    <property type="term" value="F:acyltransferase activity, transferring groups other than amino-acyl groups"/>
    <property type="evidence" value="ECO:0007669"/>
    <property type="project" value="InterPro"/>
</dbReference>
<feature type="domain" description="N-acetyltransferase" evidence="3">
    <location>
        <begin position="8"/>
        <end position="162"/>
    </location>
</feature>
<evidence type="ECO:0000256" key="1">
    <source>
        <dbReference type="ARBA" id="ARBA00022679"/>
    </source>
</evidence>
<accession>A0A1I6AR16</accession>
<protein>
    <submittedName>
        <fullName evidence="4">Acetyltransferase (GNAT) family protein</fullName>
    </submittedName>
</protein>
<dbReference type="PROSITE" id="PS51186">
    <property type="entry name" value="GNAT"/>
    <property type="match status" value="1"/>
</dbReference>
<evidence type="ECO:0000313" key="4">
    <source>
        <dbReference type="EMBL" id="SFQ71092.1"/>
    </source>
</evidence>
<dbReference type="InterPro" id="IPR000182">
    <property type="entry name" value="GNAT_dom"/>
</dbReference>
<proteinExistence type="predicted"/>
<dbReference type="EMBL" id="FOWW01000014">
    <property type="protein sequence ID" value="SFQ71092.1"/>
    <property type="molecule type" value="Genomic_DNA"/>
</dbReference>
<keyword evidence="2" id="KW-0012">Acyltransferase</keyword>
<keyword evidence="1 4" id="KW-0808">Transferase</keyword>
<dbReference type="RefSeq" id="WP_092536503.1">
    <property type="nucleotide sequence ID" value="NZ_FOWW01000014.1"/>
</dbReference>
<dbReference type="InterPro" id="IPR050832">
    <property type="entry name" value="Bact_Acetyltransf"/>
</dbReference>
<organism evidence="4 5">
    <name type="scientific">Amycolatopsis arida</name>
    <dbReference type="NCBI Taxonomy" id="587909"/>
    <lineage>
        <taxon>Bacteria</taxon>
        <taxon>Bacillati</taxon>
        <taxon>Actinomycetota</taxon>
        <taxon>Actinomycetes</taxon>
        <taxon>Pseudonocardiales</taxon>
        <taxon>Pseudonocardiaceae</taxon>
        <taxon>Amycolatopsis</taxon>
    </lineage>
</organism>
<dbReference type="STRING" id="587909.SAMN05421810_11422"/>
<evidence type="ECO:0000256" key="2">
    <source>
        <dbReference type="ARBA" id="ARBA00023315"/>
    </source>
</evidence>
<keyword evidence="5" id="KW-1185">Reference proteome</keyword>
<dbReference type="PANTHER" id="PTHR43877">
    <property type="entry name" value="AMINOALKYLPHOSPHONATE N-ACETYLTRANSFERASE-RELATED-RELATED"/>
    <property type="match status" value="1"/>
</dbReference>
<reference evidence="5" key="1">
    <citation type="submission" date="2016-10" db="EMBL/GenBank/DDBJ databases">
        <authorList>
            <person name="Varghese N."/>
            <person name="Submissions S."/>
        </authorList>
    </citation>
    <scope>NUCLEOTIDE SEQUENCE [LARGE SCALE GENOMIC DNA]</scope>
    <source>
        <strain evidence="5">CGMCC 4.5579</strain>
    </source>
</reference>